<feature type="compositionally biased region" description="Polar residues" evidence="6">
    <location>
        <begin position="259"/>
        <end position="283"/>
    </location>
</feature>
<feature type="region of interest" description="Disordered" evidence="6">
    <location>
        <begin position="254"/>
        <end position="308"/>
    </location>
</feature>
<evidence type="ECO:0000259" key="7">
    <source>
        <dbReference type="SMART" id="SM01349"/>
    </source>
</evidence>
<comment type="caution">
    <text evidence="8">The sequence shown here is derived from an EMBL/GenBank/DDBJ whole genome shotgun (WGS) entry which is preliminary data.</text>
</comment>
<comment type="subcellular location">
    <subcellularLocation>
        <location evidence="1">Cytoplasm</location>
        <location evidence="1">Cytoskeleton</location>
        <location evidence="1">Spindle</location>
    </subcellularLocation>
</comment>
<dbReference type="OrthoDB" id="46159at2759"/>
<evidence type="ECO:0000256" key="1">
    <source>
        <dbReference type="ARBA" id="ARBA00004186"/>
    </source>
</evidence>
<dbReference type="InterPro" id="IPR016024">
    <property type="entry name" value="ARM-type_fold"/>
</dbReference>
<feature type="region of interest" description="Disordered" evidence="6">
    <location>
        <begin position="885"/>
        <end position="912"/>
    </location>
</feature>
<dbReference type="PANTHER" id="PTHR21567:SF9">
    <property type="entry name" value="CLIP-ASSOCIATING PROTEIN"/>
    <property type="match status" value="1"/>
</dbReference>
<protein>
    <recommendedName>
        <fullName evidence="7">TOG domain-containing protein</fullName>
    </recommendedName>
</protein>
<dbReference type="InterPro" id="IPR011989">
    <property type="entry name" value="ARM-like"/>
</dbReference>
<comment type="similarity">
    <text evidence="2">Belongs to the CLASP family.</text>
</comment>
<evidence type="ECO:0000256" key="4">
    <source>
        <dbReference type="ARBA" id="ARBA00022701"/>
    </source>
</evidence>
<dbReference type="Pfam" id="PF12348">
    <property type="entry name" value="CLASP_N"/>
    <property type="match status" value="1"/>
</dbReference>
<evidence type="ECO:0000256" key="3">
    <source>
        <dbReference type="ARBA" id="ARBA00022618"/>
    </source>
</evidence>
<evidence type="ECO:0000313" key="8">
    <source>
        <dbReference type="EMBL" id="POY70451.1"/>
    </source>
</evidence>
<keyword evidence="3" id="KW-0132">Cell division</keyword>
<dbReference type="Proteomes" id="UP000237144">
    <property type="component" value="Unassembled WGS sequence"/>
</dbReference>
<dbReference type="InterPro" id="IPR024395">
    <property type="entry name" value="CLASP_N_dom"/>
</dbReference>
<feature type="region of interest" description="Disordered" evidence="6">
    <location>
        <begin position="569"/>
        <end position="626"/>
    </location>
</feature>
<organism evidence="8 9">
    <name type="scientific">Rhodotorula taiwanensis</name>
    <dbReference type="NCBI Taxonomy" id="741276"/>
    <lineage>
        <taxon>Eukaryota</taxon>
        <taxon>Fungi</taxon>
        <taxon>Dikarya</taxon>
        <taxon>Basidiomycota</taxon>
        <taxon>Pucciniomycotina</taxon>
        <taxon>Microbotryomycetes</taxon>
        <taxon>Sporidiobolales</taxon>
        <taxon>Sporidiobolaceae</taxon>
        <taxon>Rhodotorula</taxon>
    </lineage>
</organism>
<dbReference type="SUPFAM" id="SSF48371">
    <property type="entry name" value="ARM repeat"/>
    <property type="match status" value="1"/>
</dbReference>
<evidence type="ECO:0000256" key="2">
    <source>
        <dbReference type="ARBA" id="ARBA00009549"/>
    </source>
</evidence>
<dbReference type="SMART" id="SM01349">
    <property type="entry name" value="TOG"/>
    <property type="match status" value="1"/>
</dbReference>
<feature type="compositionally biased region" description="Gly residues" evidence="6">
    <location>
        <begin position="777"/>
        <end position="787"/>
    </location>
</feature>
<dbReference type="GO" id="GO:0005881">
    <property type="term" value="C:cytoplasmic microtubule"/>
    <property type="evidence" value="ECO:0007669"/>
    <property type="project" value="TreeGrafter"/>
</dbReference>
<dbReference type="STRING" id="741276.A0A2S5B1B1"/>
<dbReference type="InterPro" id="IPR034085">
    <property type="entry name" value="TOG"/>
</dbReference>
<dbReference type="EMBL" id="PJQD01000116">
    <property type="protein sequence ID" value="POY70451.1"/>
    <property type="molecule type" value="Genomic_DNA"/>
</dbReference>
<evidence type="ECO:0000313" key="9">
    <source>
        <dbReference type="Proteomes" id="UP000237144"/>
    </source>
</evidence>
<keyword evidence="4" id="KW-0493">Microtubule</keyword>
<accession>A0A2S5B1B1</accession>
<dbReference type="GO" id="GO:0090307">
    <property type="term" value="P:mitotic spindle assembly"/>
    <property type="evidence" value="ECO:0007669"/>
    <property type="project" value="TreeGrafter"/>
</dbReference>
<gene>
    <name evidence="8" type="ORF">BMF94_6519</name>
</gene>
<sequence>MDWSHLESGLVHADNDKRIHALHQLEQLLTDHPDEPVSQVDHLATELKPLVKNGNGLVSNSALACLPPLFASPSWTSPQSFRHAVALLVPWDKLADAKPTTRQLAARTVIHAARAALHFPLQPEAAGTAKESPWTALEAGLRGESGFASKNARAREQACLVLAALRVPDPQAPESSLVALPPLRPFTPVLLPLLADADPAVRAAALETTSAVFSHPSVSDAARTDLKREMQRLDVSKRIQDQILTHVFGGGVQADSIGRSESQGSLSARSASEHSATSSNTASGPNRPGPGPRPLKLARSPASSASTLHTPSLLAALPPAQQADSAAPTSTASAEISPVYVASERDIDAEFVAMRPAFEGRESEHNWMARDRSVAKIRGMLLGGVAKGPLQAAFVRNVREVQDGIVKTASSLRTTVALSALALISELASTLSPSHAVEALLDGFLSHCLSMAGQTKKIVASGSQATVTTLLEHSNYHLRTAQLVCALLGEKTASARQFGAQHVLTLLRVHADRSKHALDTTGGTGELETAVREVSRVAFWEFERGWPDRAASVANSLDASGRKLLDKARPVEGEQQQQQLPATSPPISSPARPGPAEAGPSSPAISPARARASAAGAGGAAKKPSVREAMMAARKKMLADKENGTAPASKDGFIAFGDTPLAPLIPAVPESPNGAGLETPTRPRNPPQAALSPESPSQNGLEGSPRPASRARSSVLPEPIVDDALREQARQAELAAERLLELSLDEAEPDHREAETLPTTITPRSDRRVARTPRTAGPGGAIGGGGATFSTPLPNPALRHLARGTDASLFKDSPDPRDATGAAAGRGGWWARRRQSQAANSEAKTAPVDDAERAEVAQAAATLQGPPGEVDIAALRRLSQFSRERPAVEMSDGHDGLALGTSSREHGGSGVDPWQEDRLFDRVYAGLRSLLLRTDPAMVSSGDSLRIAPVLVIDEPLLQSEAELDAALRLLKDLVENQSPYFMGAEAGLFELLFKLRENASRSSIAATELVATTFADRLEPLYGLGVVKSALTTHLATPAPNVGSFALGLRLIGSLYEKLPGEVLEDVLPQHAEILQRALNDSESGDLRRAAIMTLVAAQASLKASSATGSDEGDGVAAQQLDELVGGLRPDQRNLVAYYSSRRKR</sequence>
<feature type="region of interest" description="Disordered" evidence="6">
    <location>
        <begin position="664"/>
        <end position="717"/>
    </location>
</feature>
<feature type="domain" description="TOG" evidence="7">
    <location>
        <begin position="4"/>
        <end position="239"/>
    </location>
</feature>
<evidence type="ECO:0000256" key="6">
    <source>
        <dbReference type="SAM" id="MobiDB-lite"/>
    </source>
</evidence>
<dbReference type="GO" id="GO:1990023">
    <property type="term" value="C:mitotic spindle midzone"/>
    <property type="evidence" value="ECO:0007669"/>
    <property type="project" value="TreeGrafter"/>
</dbReference>
<feature type="compositionally biased region" description="Low complexity" evidence="6">
    <location>
        <begin position="704"/>
        <end position="714"/>
    </location>
</feature>
<keyword evidence="9" id="KW-1185">Reference proteome</keyword>
<keyword evidence="5" id="KW-0498">Mitosis</keyword>
<feature type="region of interest" description="Disordered" evidence="6">
    <location>
        <begin position="745"/>
        <end position="865"/>
    </location>
</feature>
<dbReference type="GO" id="GO:0005815">
    <property type="term" value="C:microtubule organizing center"/>
    <property type="evidence" value="ECO:0007669"/>
    <property type="project" value="TreeGrafter"/>
</dbReference>
<dbReference type="AlphaFoldDB" id="A0A2S5B1B1"/>
<dbReference type="Gene3D" id="1.25.10.10">
    <property type="entry name" value="Leucine-rich Repeat Variant"/>
    <property type="match status" value="2"/>
</dbReference>
<dbReference type="PANTHER" id="PTHR21567">
    <property type="entry name" value="CLASP"/>
    <property type="match status" value="1"/>
</dbReference>
<feature type="compositionally biased region" description="Low complexity" evidence="6">
    <location>
        <begin position="589"/>
        <end position="615"/>
    </location>
</feature>
<keyword evidence="5" id="KW-0131">Cell cycle</keyword>
<feature type="compositionally biased region" description="Basic and acidic residues" evidence="6">
    <location>
        <begin position="885"/>
        <end position="895"/>
    </location>
</feature>
<dbReference type="GO" id="GO:0051301">
    <property type="term" value="P:cell division"/>
    <property type="evidence" value="ECO:0007669"/>
    <property type="project" value="UniProtKB-KW"/>
</dbReference>
<dbReference type="GO" id="GO:0005876">
    <property type="term" value="C:spindle microtubule"/>
    <property type="evidence" value="ECO:0007669"/>
    <property type="project" value="TreeGrafter"/>
</dbReference>
<dbReference type="GO" id="GO:0008017">
    <property type="term" value="F:microtubule binding"/>
    <property type="evidence" value="ECO:0007669"/>
    <property type="project" value="TreeGrafter"/>
</dbReference>
<evidence type="ECO:0000256" key="5">
    <source>
        <dbReference type="ARBA" id="ARBA00022776"/>
    </source>
</evidence>
<reference evidence="8 9" key="1">
    <citation type="journal article" date="2018" name="Front. Microbiol.">
        <title>Prospects for Fungal Bioremediation of Acidic Radioactive Waste Sites: Characterization and Genome Sequence of Rhodotorula taiwanensis MD1149.</title>
        <authorList>
            <person name="Tkavc R."/>
            <person name="Matrosova V.Y."/>
            <person name="Grichenko O.E."/>
            <person name="Gostincar C."/>
            <person name="Volpe R.P."/>
            <person name="Klimenkova P."/>
            <person name="Gaidamakova E.K."/>
            <person name="Zhou C.E."/>
            <person name="Stewart B.J."/>
            <person name="Lyman M.G."/>
            <person name="Malfatti S.A."/>
            <person name="Rubinfeld B."/>
            <person name="Courtot M."/>
            <person name="Singh J."/>
            <person name="Dalgard C.L."/>
            <person name="Hamilton T."/>
            <person name="Frey K.G."/>
            <person name="Gunde-Cimerman N."/>
            <person name="Dugan L."/>
            <person name="Daly M.J."/>
        </authorList>
    </citation>
    <scope>NUCLEOTIDE SEQUENCE [LARGE SCALE GENOMIC DNA]</scope>
    <source>
        <strain evidence="8 9">MD1149</strain>
    </source>
</reference>
<name>A0A2S5B1B1_9BASI</name>
<proteinExistence type="inferred from homology"/>